<evidence type="ECO:0008006" key="2">
    <source>
        <dbReference type="Google" id="ProtNLM"/>
    </source>
</evidence>
<accession>A0A383DLH3</accession>
<reference evidence="1" key="1">
    <citation type="submission" date="2018-05" db="EMBL/GenBank/DDBJ databases">
        <authorList>
            <person name="Lanie J.A."/>
            <person name="Ng W.-L."/>
            <person name="Kazmierczak K.M."/>
            <person name="Andrzejewski T.M."/>
            <person name="Davidsen T.M."/>
            <person name="Wayne K.J."/>
            <person name="Tettelin H."/>
            <person name="Glass J.I."/>
            <person name="Rusch D."/>
            <person name="Podicherti R."/>
            <person name="Tsui H.-C.T."/>
            <person name="Winkler M.E."/>
        </authorList>
    </citation>
    <scope>NUCLEOTIDE SEQUENCE</scope>
</reference>
<name>A0A383DLH3_9ZZZZ</name>
<dbReference type="EMBL" id="UINC01218337">
    <property type="protein sequence ID" value="SVE45311.1"/>
    <property type="molecule type" value="Genomic_DNA"/>
</dbReference>
<gene>
    <name evidence="1" type="ORF">METZ01_LOCUS498165</name>
</gene>
<sequence>MKYIIPIIILSFLLLGCKKDDDSSTTTTTELEGTWKTACHSSADYYRIISVAVTGTTFVEKNEYHSDS</sequence>
<evidence type="ECO:0000313" key="1">
    <source>
        <dbReference type="EMBL" id="SVE45311.1"/>
    </source>
</evidence>
<dbReference type="AlphaFoldDB" id="A0A383DLH3"/>
<feature type="non-terminal residue" evidence="1">
    <location>
        <position position="68"/>
    </location>
</feature>
<protein>
    <recommendedName>
        <fullName evidence="2">Lipocalin-like domain-containing protein</fullName>
    </recommendedName>
</protein>
<proteinExistence type="predicted"/>
<organism evidence="1">
    <name type="scientific">marine metagenome</name>
    <dbReference type="NCBI Taxonomy" id="408172"/>
    <lineage>
        <taxon>unclassified sequences</taxon>
        <taxon>metagenomes</taxon>
        <taxon>ecological metagenomes</taxon>
    </lineage>
</organism>